<dbReference type="AlphaFoldDB" id="G2DC61"/>
<evidence type="ECO:0000256" key="1">
    <source>
        <dbReference type="SAM" id="Phobius"/>
    </source>
</evidence>
<keyword evidence="3" id="KW-1185">Reference proteome</keyword>
<comment type="caution">
    <text evidence="2">The sequence shown here is derived from an EMBL/GenBank/DDBJ whole genome shotgun (WGS) entry which is preliminary data.</text>
</comment>
<organism evidence="2 3">
    <name type="scientific">endosymbiont of Riftia pachyptila</name>
    <name type="common">vent Ph05</name>
    <dbReference type="NCBI Taxonomy" id="1048808"/>
    <lineage>
        <taxon>Bacteria</taxon>
        <taxon>Pseudomonadati</taxon>
        <taxon>Pseudomonadota</taxon>
        <taxon>Gammaproteobacteria</taxon>
        <taxon>sulfur-oxidizing symbionts</taxon>
    </lineage>
</organism>
<feature type="transmembrane region" description="Helical" evidence="1">
    <location>
        <begin position="34"/>
        <end position="52"/>
    </location>
</feature>
<keyword evidence="1" id="KW-0812">Transmembrane</keyword>
<sequence>MVEASAENRIPVRVERLPGFINRRKPFRKMAQKYLLELFGFACLGLSAVLHIL</sequence>
<protein>
    <submittedName>
        <fullName evidence="2">Uncharacterized protein</fullName>
    </submittedName>
</protein>
<keyword evidence="1" id="KW-1133">Transmembrane helix</keyword>
<evidence type="ECO:0000313" key="2">
    <source>
        <dbReference type="EMBL" id="EGV51786.1"/>
    </source>
</evidence>
<dbReference type="EMBL" id="AFOC01000026">
    <property type="protein sequence ID" value="EGV51786.1"/>
    <property type="molecule type" value="Genomic_DNA"/>
</dbReference>
<evidence type="ECO:0000313" key="3">
    <source>
        <dbReference type="Proteomes" id="UP000004491"/>
    </source>
</evidence>
<dbReference type="Proteomes" id="UP000004491">
    <property type="component" value="Unassembled WGS sequence"/>
</dbReference>
<keyword evidence="1" id="KW-0472">Membrane</keyword>
<name>G2DC61_9GAMM</name>
<proteinExistence type="predicted"/>
<accession>G2DC61</accession>
<reference evidence="2" key="1">
    <citation type="journal article" date="2011" name="ISME J.">
        <title>The endosymbionts of the deep-sea tubeworms Riftia pachyptila and Tevnia jerichonana share an identical physiology as revealed by proteogenomic analyses.</title>
        <authorList>
            <person name="Gardebrecht A."/>
            <person name="Markert S."/>
            <person name="Felbeck H."/>
            <person name="Thuermer A."/>
            <person name="Albrecht D."/>
            <person name="Wollherr A."/>
            <person name="Kabisch J."/>
            <person name="Lehmann R."/>
            <person name="Daniel R."/>
            <person name="Liesegang H."/>
            <person name="Hecker M."/>
            <person name="Sievert S.M."/>
            <person name="Schweder T."/>
        </authorList>
    </citation>
    <scope>NUCLEOTIDE SEQUENCE [LARGE SCALE GENOMIC DNA]</scope>
</reference>
<gene>
    <name evidence="2" type="ORF">Rifp1Sym_ay00070</name>
</gene>